<proteinExistence type="predicted"/>
<gene>
    <name evidence="2" type="ORF">IO98_03330</name>
</gene>
<dbReference type="STRING" id="29354.IO98_03330"/>
<dbReference type="Pfam" id="PF00381">
    <property type="entry name" value="PTS-HPr"/>
    <property type="match status" value="1"/>
</dbReference>
<organism evidence="2 3">
    <name type="scientific">Lacrimispora celerecrescens</name>
    <dbReference type="NCBI Taxonomy" id="29354"/>
    <lineage>
        <taxon>Bacteria</taxon>
        <taxon>Bacillati</taxon>
        <taxon>Bacillota</taxon>
        <taxon>Clostridia</taxon>
        <taxon>Lachnospirales</taxon>
        <taxon>Lachnospiraceae</taxon>
        <taxon>Lacrimispora</taxon>
    </lineage>
</organism>
<evidence type="ECO:0000313" key="2">
    <source>
        <dbReference type="EMBL" id="KEZ91324.1"/>
    </source>
</evidence>
<comment type="caution">
    <text evidence="2">The sequence shown here is derived from an EMBL/GenBank/DDBJ whole genome shotgun (WGS) entry which is preliminary data.</text>
</comment>
<feature type="domain" description="HPr" evidence="1">
    <location>
        <begin position="14"/>
        <end position="64"/>
    </location>
</feature>
<evidence type="ECO:0000313" key="3">
    <source>
        <dbReference type="Proteomes" id="UP000028525"/>
    </source>
</evidence>
<dbReference type="Gene3D" id="3.30.1340.10">
    <property type="entry name" value="HPr-like"/>
    <property type="match status" value="1"/>
</dbReference>
<reference evidence="2 3" key="1">
    <citation type="submission" date="2014-07" db="EMBL/GenBank/DDBJ databases">
        <title>Draft genome of Clostridium celerecrescens 152B isolated from sediments associated with methane hydrate from Krishna Godavari basin.</title>
        <authorList>
            <person name="Honkalas V.S."/>
            <person name="Dabir A.P."/>
            <person name="Arora P."/>
            <person name="Dhakephalkar P.K."/>
        </authorList>
    </citation>
    <scope>NUCLEOTIDE SEQUENCE [LARGE SCALE GENOMIC DNA]</scope>
    <source>
        <strain evidence="2 3">152B</strain>
    </source>
</reference>
<dbReference type="InterPro" id="IPR000032">
    <property type="entry name" value="HPr-like"/>
</dbReference>
<accession>A0A084JQU0</accession>
<dbReference type="AlphaFoldDB" id="A0A084JQU0"/>
<evidence type="ECO:0000259" key="1">
    <source>
        <dbReference type="Pfam" id="PF00381"/>
    </source>
</evidence>
<dbReference type="EMBL" id="JPME01000005">
    <property type="protein sequence ID" value="KEZ91324.1"/>
    <property type="molecule type" value="Genomic_DNA"/>
</dbReference>
<dbReference type="OrthoDB" id="1858199at2"/>
<protein>
    <submittedName>
        <fullName evidence="2">PTS cellobiose transporter subunit IIBC</fullName>
    </submittedName>
</protein>
<keyword evidence="3" id="KW-1185">Reference proteome</keyword>
<dbReference type="Proteomes" id="UP000028525">
    <property type="component" value="Unassembled WGS sequence"/>
</dbReference>
<dbReference type="InterPro" id="IPR035895">
    <property type="entry name" value="HPr-like_sf"/>
</dbReference>
<dbReference type="SUPFAM" id="SSF55594">
    <property type="entry name" value="HPr-like"/>
    <property type="match status" value="1"/>
</dbReference>
<name>A0A084JQU0_9FIRM</name>
<dbReference type="RefSeq" id="WP_038277839.1">
    <property type="nucleotide sequence ID" value="NZ_JPME01000005.1"/>
</dbReference>
<sequence>MKQLKIMLPTVAEAKEFVAAAAKCDFDIDVYYNRVTIDAKSILGVLSLDLTQVLTVEFNGEDAEFEAFLAAKAPGKCSAA</sequence>